<dbReference type="InterPro" id="IPR029033">
    <property type="entry name" value="His_PPase_superfam"/>
</dbReference>
<dbReference type="Pfam" id="PF00300">
    <property type="entry name" value="His_Phos_1"/>
    <property type="match status" value="1"/>
</dbReference>
<evidence type="ECO:0000256" key="1">
    <source>
        <dbReference type="PIRSR" id="PIRSR613078-2"/>
    </source>
</evidence>
<dbReference type="Proteomes" id="UP000000779">
    <property type="component" value="Chromosome"/>
</dbReference>
<dbReference type="CDD" id="cd07067">
    <property type="entry name" value="HP_PGM_like"/>
    <property type="match status" value="1"/>
</dbReference>
<dbReference type="EMBL" id="AM263198">
    <property type="protein sequence ID" value="CAK20678.1"/>
    <property type="molecule type" value="Genomic_DNA"/>
</dbReference>
<organism evidence="2 3">
    <name type="scientific">Listeria welshimeri serovar 6b (strain ATCC 35897 / DSM 20650 / CCUG 15529 / CIP 8149 / NCTC 11857 / SLCC 5334 / V8)</name>
    <dbReference type="NCBI Taxonomy" id="386043"/>
    <lineage>
        <taxon>Bacteria</taxon>
        <taxon>Bacillati</taxon>
        <taxon>Bacillota</taxon>
        <taxon>Bacilli</taxon>
        <taxon>Bacillales</taxon>
        <taxon>Listeriaceae</taxon>
        <taxon>Listeria</taxon>
    </lineage>
</organism>
<dbReference type="HOGENOM" id="CLU_033323_9_0_9"/>
<dbReference type="PROSITE" id="PS00175">
    <property type="entry name" value="PG_MUTASE"/>
    <property type="match status" value="1"/>
</dbReference>
<dbReference type="RefSeq" id="WP_011702071.1">
    <property type="nucleotide sequence ID" value="NC_008555.1"/>
</dbReference>
<gene>
    <name evidence="2" type="ordered locus">lwe1260</name>
</gene>
<dbReference type="SMART" id="SM00855">
    <property type="entry name" value="PGAM"/>
    <property type="match status" value="1"/>
</dbReference>
<accession>A0AI46</accession>
<dbReference type="SUPFAM" id="SSF53254">
    <property type="entry name" value="Phosphoglycerate mutase-like"/>
    <property type="match status" value="1"/>
</dbReference>
<dbReference type="Gene3D" id="3.40.50.1240">
    <property type="entry name" value="Phosphoglycerate mutase-like"/>
    <property type="match status" value="1"/>
</dbReference>
<dbReference type="STRING" id="386043.lwe1260"/>
<dbReference type="AlphaFoldDB" id="A0AI46"/>
<dbReference type="EC" id="5.4.2.-" evidence="2"/>
<dbReference type="OrthoDB" id="9782128at2"/>
<dbReference type="GO" id="GO:0016791">
    <property type="term" value="F:phosphatase activity"/>
    <property type="evidence" value="ECO:0007669"/>
    <property type="project" value="TreeGrafter"/>
</dbReference>
<protein>
    <submittedName>
        <fullName evidence="2">Phosphoglycerate mutase family protein</fullName>
        <ecNumber evidence="2">5.4.2.-</ecNumber>
    </submittedName>
</protein>
<dbReference type="InterPro" id="IPR013078">
    <property type="entry name" value="His_Pase_superF_clade-1"/>
</dbReference>
<proteinExistence type="predicted"/>
<sequence>MKKTLYLMRHGQTLFNQRKKIQGFCDAPLTELGVKQAKIAGSYFKEHKISFDQAYSSTSERASDTLELITDKNYTRLKGLKEWNFGTFEGESEDLNPPLPYGDFFAAYGGEREIDFRNRLIETMENMMNQDNHEVVLAVSHGAACAQFARYWEKTSEIGKITGLKNCCILKFEYENGEFTLVNFINHDFESGIHIENTK</sequence>
<evidence type="ECO:0000313" key="2">
    <source>
        <dbReference type="EMBL" id="CAK20678.1"/>
    </source>
</evidence>
<feature type="binding site" evidence="1">
    <location>
        <begin position="9"/>
        <end position="16"/>
    </location>
    <ligand>
        <name>substrate</name>
    </ligand>
</feature>
<reference evidence="2 3" key="1">
    <citation type="journal article" date="2006" name="J. Bacteriol.">
        <title>Whole-genome sequence of Listeria welshimeri reveals common steps in genome reduction with Listeria innocua as compared to Listeria monocytogenes.</title>
        <authorList>
            <person name="Hain T."/>
            <person name="Steinweg C."/>
            <person name="Kuenne C.T."/>
            <person name="Billion A."/>
            <person name="Ghai R."/>
            <person name="Chatterjee S.S."/>
            <person name="Domann E."/>
            <person name="Kaerst U."/>
            <person name="Goesmann A."/>
            <person name="Bekel T."/>
            <person name="Bartels D."/>
            <person name="Kaiser O."/>
            <person name="Meyer F."/>
            <person name="Puehler A."/>
            <person name="Weisshaar B."/>
            <person name="Wehland J."/>
            <person name="Liang C."/>
            <person name="Dandekar T."/>
            <person name="Lampidis R."/>
            <person name="Kreft J."/>
            <person name="Goebel W."/>
            <person name="Chakraborty T."/>
        </authorList>
    </citation>
    <scope>NUCLEOTIDE SEQUENCE [LARGE SCALE GENOMIC DNA]</scope>
    <source>
        <strain evidence="3">ATCC 35897 / DSM 20650 / CIP 8149 / NCTC 11857 / SLCC 5334 / V8</strain>
    </source>
</reference>
<dbReference type="PANTHER" id="PTHR48100">
    <property type="entry name" value="BROAD-SPECIFICITY PHOSPHATASE YOR283W-RELATED"/>
    <property type="match status" value="1"/>
</dbReference>
<name>A0AI46_LISW6</name>
<feature type="binding site" evidence="1">
    <location>
        <position position="61"/>
    </location>
    <ligand>
        <name>substrate</name>
    </ligand>
</feature>
<dbReference type="eggNOG" id="COG0406">
    <property type="taxonomic scope" value="Bacteria"/>
</dbReference>
<dbReference type="GeneID" id="61189139"/>
<dbReference type="InterPro" id="IPR050275">
    <property type="entry name" value="PGM_Phosphatase"/>
</dbReference>
<dbReference type="InterPro" id="IPR001345">
    <property type="entry name" value="PG/BPGM_mutase_AS"/>
</dbReference>
<dbReference type="GO" id="GO:0005737">
    <property type="term" value="C:cytoplasm"/>
    <property type="evidence" value="ECO:0007669"/>
    <property type="project" value="TreeGrafter"/>
</dbReference>
<dbReference type="PANTHER" id="PTHR48100:SF5">
    <property type="entry name" value="HISTIDINE PHOSPHATASE FAMILY PROTEIN"/>
    <property type="match status" value="1"/>
</dbReference>
<keyword evidence="2" id="KW-0413">Isomerase</keyword>
<dbReference type="KEGG" id="lwe:lwe1260"/>
<dbReference type="GO" id="GO:0016853">
    <property type="term" value="F:isomerase activity"/>
    <property type="evidence" value="ECO:0007669"/>
    <property type="project" value="UniProtKB-KW"/>
</dbReference>
<evidence type="ECO:0000313" key="3">
    <source>
        <dbReference type="Proteomes" id="UP000000779"/>
    </source>
</evidence>